<dbReference type="EMBL" id="JAIZAY010000007">
    <property type="protein sequence ID" value="KAJ8039299.1"/>
    <property type="molecule type" value="Genomic_DNA"/>
</dbReference>
<dbReference type="PROSITE" id="PS50002">
    <property type="entry name" value="SH3"/>
    <property type="match status" value="1"/>
</dbReference>
<dbReference type="InterPro" id="IPR031160">
    <property type="entry name" value="F_BAR_dom"/>
</dbReference>
<feature type="domain" description="REM-1" evidence="16">
    <location>
        <begin position="361"/>
        <end position="438"/>
    </location>
</feature>
<keyword evidence="7" id="KW-0254">Endocytosis</keyword>
<evidence type="ECO:0000259" key="14">
    <source>
        <dbReference type="PROSITE" id="PS50002"/>
    </source>
</evidence>
<evidence type="ECO:0000313" key="18">
    <source>
        <dbReference type="Proteomes" id="UP001152320"/>
    </source>
</evidence>
<dbReference type="Proteomes" id="UP001152320">
    <property type="component" value="Chromosome 7"/>
</dbReference>
<dbReference type="Gene3D" id="2.30.30.40">
    <property type="entry name" value="SH3 Domains"/>
    <property type="match status" value="1"/>
</dbReference>
<feature type="compositionally biased region" description="Acidic residues" evidence="13">
    <location>
        <begin position="527"/>
        <end position="539"/>
    </location>
</feature>
<dbReference type="SUPFAM" id="SSF50044">
    <property type="entry name" value="SH3-domain"/>
    <property type="match status" value="1"/>
</dbReference>
<feature type="domain" description="F-BAR" evidence="15">
    <location>
        <begin position="3"/>
        <end position="265"/>
    </location>
</feature>
<dbReference type="Gene3D" id="6.10.140.470">
    <property type="match status" value="1"/>
</dbReference>
<dbReference type="InterPro" id="IPR001060">
    <property type="entry name" value="FCH_dom"/>
</dbReference>
<evidence type="ECO:0000256" key="9">
    <source>
        <dbReference type="ARBA" id="ARBA00023136"/>
    </source>
</evidence>
<evidence type="ECO:0000256" key="8">
    <source>
        <dbReference type="ARBA" id="ARBA00023054"/>
    </source>
</evidence>
<keyword evidence="9" id="KW-0472">Membrane</keyword>
<evidence type="ECO:0000256" key="5">
    <source>
        <dbReference type="ARBA" id="ARBA00022475"/>
    </source>
</evidence>
<evidence type="ECO:0000256" key="1">
    <source>
        <dbReference type="ARBA" id="ARBA00004236"/>
    </source>
</evidence>
<feature type="coiled-coil region" evidence="12">
    <location>
        <begin position="368"/>
        <end position="395"/>
    </location>
</feature>
<dbReference type="PANTHER" id="PTHR15735:SF12">
    <property type="entry name" value="CDC42-INTERACTING PROTEIN 4, ISOFORM B"/>
    <property type="match status" value="1"/>
</dbReference>
<dbReference type="InterPro" id="IPR011072">
    <property type="entry name" value="HR1_rho-bd"/>
</dbReference>
<dbReference type="InterPro" id="IPR001452">
    <property type="entry name" value="SH3_domain"/>
</dbReference>
<evidence type="ECO:0000256" key="2">
    <source>
        <dbReference type="ARBA" id="ARBA00004496"/>
    </source>
</evidence>
<dbReference type="SMART" id="SM00055">
    <property type="entry name" value="FCH"/>
    <property type="match status" value="1"/>
</dbReference>
<comment type="similarity">
    <text evidence="3">Belongs to the FNBP1 family.</text>
</comment>
<dbReference type="InterPro" id="IPR057870">
    <property type="entry name" value="HR1_TOCA"/>
</dbReference>
<feature type="domain" description="SH3" evidence="14">
    <location>
        <begin position="543"/>
        <end position="602"/>
    </location>
</feature>
<evidence type="ECO:0000259" key="15">
    <source>
        <dbReference type="PROSITE" id="PS51741"/>
    </source>
</evidence>
<dbReference type="Pfam" id="PF25610">
    <property type="entry name" value="HR1_TOCA"/>
    <property type="match status" value="1"/>
</dbReference>
<dbReference type="GO" id="GO:0005886">
    <property type="term" value="C:plasma membrane"/>
    <property type="evidence" value="ECO:0007669"/>
    <property type="project" value="UniProtKB-SubCell"/>
</dbReference>
<evidence type="ECO:0000256" key="12">
    <source>
        <dbReference type="SAM" id="Coils"/>
    </source>
</evidence>
<feature type="region of interest" description="Disordered" evidence="13">
    <location>
        <begin position="439"/>
        <end position="545"/>
    </location>
</feature>
<evidence type="ECO:0000313" key="17">
    <source>
        <dbReference type="EMBL" id="KAJ8039299.1"/>
    </source>
</evidence>
<feature type="region of interest" description="Disordered" evidence="13">
    <location>
        <begin position="290"/>
        <end position="368"/>
    </location>
</feature>
<dbReference type="PROSITE" id="PS51860">
    <property type="entry name" value="REM_1"/>
    <property type="match status" value="1"/>
</dbReference>
<name>A0A9Q1HAU6_HOLLE</name>
<accession>A0A9Q1HAU6</accession>
<dbReference type="GO" id="GO:0005737">
    <property type="term" value="C:cytoplasm"/>
    <property type="evidence" value="ECO:0007669"/>
    <property type="project" value="UniProtKB-SubCell"/>
</dbReference>
<evidence type="ECO:0000256" key="11">
    <source>
        <dbReference type="PROSITE-ProRule" id="PRU01077"/>
    </source>
</evidence>
<dbReference type="CDD" id="cd11911">
    <property type="entry name" value="SH3_CIP4-like"/>
    <property type="match status" value="1"/>
</dbReference>
<dbReference type="AlphaFoldDB" id="A0A9Q1HAU6"/>
<protein>
    <submittedName>
        <fullName evidence="17">Formin-binding protein 1-like</fullName>
    </submittedName>
</protein>
<keyword evidence="8 11" id="KW-0175">Coiled coil</keyword>
<keyword evidence="6" id="KW-0963">Cytoplasm</keyword>
<dbReference type="CDD" id="cd11619">
    <property type="entry name" value="HR1_CIP4-like"/>
    <property type="match status" value="1"/>
</dbReference>
<dbReference type="Pfam" id="PF00611">
    <property type="entry name" value="FCH"/>
    <property type="match status" value="1"/>
</dbReference>
<keyword evidence="5" id="KW-1003">Cell membrane</keyword>
<feature type="compositionally biased region" description="Basic and acidic residues" evidence="13">
    <location>
        <begin position="342"/>
        <end position="358"/>
    </location>
</feature>
<dbReference type="GO" id="GO:0006897">
    <property type="term" value="P:endocytosis"/>
    <property type="evidence" value="ECO:0007669"/>
    <property type="project" value="UniProtKB-KW"/>
</dbReference>
<proteinExistence type="inferred from homology"/>
<evidence type="ECO:0000256" key="10">
    <source>
        <dbReference type="PROSITE-ProRule" id="PRU00192"/>
    </source>
</evidence>
<comment type="caution">
    <text evidence="17">The sequence shown here is derived from an EMBL/GenBank/DDBJ whole genome shotgun (WGS) entry which is preliminary data.</text>
</comment>
<evidence type="ECO:0000256" key="13">
    <source>
        <dbReference type="SAM" id="MobiDB-lite"/>
    </source>
</evidence>
<dbReference type="Gene3D" id="1.20.1270.60">
    <property type="entry name" value="Arfaptin homology (AH) domain/BAR domain"/>
    <property type="match status" value="1"/>
</dbReference>
<evidence type="ECO:0000256" key="7">
    <source>
        <dbReference type="ARBA" id="ARBA00022583"/>
    </source>
</evidence>
<comment type="subcellular location">
    <subcellularLocation>
        <location evidence="1">Cell membrane</location>
    </subcellularLocation>
    <subcellularLocation>
        <location evidence="2">Cytoplasm</location>
    </subcellularLocation>
</comment>
<dbReference type="InterPro" id="IPR027267">
    <property type="entry name" value="AH/BAR_dom_sf"/>
</dbReference>
<evidence type="ECO:0000256" key="3">
    <source>
        <dbReference type="ARBA" id="ARBA00009426"/>
    </source>
</evidence>
<sequence>MSKSWGTELWDQYATLEKFTERGIDFLDRYSAFVKERQKIEMEYASQLKKLIKSYSPKKKEEEDYTQYSSLRTFRGVLQEVGSIANQHELIAENLGKDVFNEVVKLIGELKKERKDYLLEAKQEDAAMEKSKRKLEACKSQYRHAHEAWMQAKVLFEKADSDDNRTKAEVERARQTMDQKNHTREQQKNEYILQLQNTNKEQQEHYSNKLPAIFNKLQAMEEKRVTYLGKYYENYAESHKQVLPVITQCLDDIKTKYGQAVEPPKDSQVTINRYETGIQPPGDIAMMDLDEPGGGTIKPANNEKDNISIKSENGANSLPGRGKPGKQKRGLFGTVFSKKSGRNRERGRLSGLWEEPKDFSNLPPNQQKQKLQGKIDEIQSRIDQEVKQKEALLKMRDVYTANSSLGDPNSVNKQLETIGRRIDSLRLELNTYQSGDMEKVEKLRKKSKDYQITESPPDKKEYKNKAEGKISTPQNQTKGSPTRSSTGTIDAHTPSIGGSSPRNGSPVKDHEEPPSSPLSPLEHGDSFLEDDDEFDDDADVSDHPVGTCSALYEFESEDPNLLNMREGEQLDIIEEDSGDGWTRVRRSDKTEGYVPTSYISIG</sequence>
<dbReference type="InterPro" id="IPR036028">
    <property type="entry name" value="SH3-like_dom_sf"/>
</dbReference>
<dbReference type="Pfam" id="PF00018">
    <property type="entry name" value="SH3_1"/>
    <property type="match status" value="1"/>
</dbReference>
<evidence type="ECO:0000256" key="4">
    <source>
        <dbReference type="ARBA" id="ARBA00022443"/>
    </source>
</evidence>
<dbReference type="SMART" id="SM00326">
    <property type="entry name" value="SH3"/>
    <property type="match status" value="1"/>
</dbReference>
<dbReference type="OrthoDB" id="8783038at2759"/>
<dbReference type="SUPFAM" id="SSF103657">
    <property type="entry name" value="BAR/IMD domain-like"/>
    <property type="match status" value="1"/>
</dbReference>
<dbReference type="CDD" id="cd07653">
    <property type="entry name" value="F-BAR_CIP4-like"/>
    <property type="match status" value="1"/>
</dbReference>
<organism evidence="17 18">
    <name type="scientific">Holothuria leucospilota</name>
    <name type="common">Black long sea cucumber</name>
    <name type="synonym">Mertensiothuria leucospilota</name>
    <dbReference type="NCBI Taxonomy" id="206669"/>
    <lineage>
        <taxon>Eukaryota</taxon>
        <taxon>Metazoa</taxon>
        <taxon>Echinodermata</taxon>
        <taxon>Eleutherozoa</taxon>
        <taxon>Echinozoa</taxon>
        <taxon>Holothuroidea</taxon>
        <taxon>Aspidochirotacea</taxon>
        <taxon>Aspidochirotida</taxon>
        <taxon>Holothuriidae</taxon>
        <taxon>Holothuria</taxon>
    </lineage>
</organism>
<dbReference type="PROSITE" id="PS51741">
    <property type="entry name" value="F_BAR"/>
    <property type="match status" value="1"/>
</dbReference>
<feature type="compositionally biased region" description="Polar residues" evidence="13">
    <location>
        <begin position="471"/>
        <end position="488"/>
    </location>
</feature>
<dbReference type="PANTHER" id="PTHR15735">
    <property type="entry name" value="FCH AND DOUBLE SH3 DOMAINS PROTEIN"/>
    <property type="match status" value="1"/>
</dbReference>
<feature type="compositionally biased region" description="Basic and acidic residues" evidence="13">
    <location>
        <begin position="448"/>
        <end position="468"/>
    </location>
</feature>
<keyword evidence="4 10" id="KW-0728">SH3 domain</keyword>
<keyword evidence="18" id="KW-1185">Reference proteome</keyword>
<gene>
    <name evidence="17" type="ORF">HOLleu_16968</name>
</gene>
<evidence type="ECO:0000256" key="6">
    <source>
        <dbReference type="ARBA" id="ARBA00022490"/>
    </source>
</evidence>
<evidence type="ECO:0000259" key="16">
    <source>
        <dbReference type="PROSITE" id="PS51860"/>
    </source>
</evidence>
<dbReference type="GO" id="GO:0007165">
    <property type="term" value="P:signal transduction"/>
    <property type="evidence" value="ECO:0007669"/>
    <property type="project" value="InterPro"/>
</dbReference>
<reference evidence="17" key="1">
    <citation type="submission" date="2021-10" db="EMBL/GenBank/DDBJ databases">
        <title>Tropical sea cucumber genome reveals ecological adaptation and Cuvierian tubules defense mechanism.</title>
        <authorList>
            <person name="Chen T."/>
        </authorList>
    </citation>
    <scope>NUCLEOTIDE SEQUENCE</scope>
    <source>
        <strain evidence="17">Nanhai2018</strain>
        <tissue evidence="17">Muscle</tissue>
    </source>
</reference>